<accession>A0A8H3G4X3</accession>
<feature type="transmembrane region" description="Helical" evidence="6">
    <location>
        <begin position="139"/>
        <end position="159"/>
    </location>
</feature>
<dbReference type="GO" id="GO:0005886">
    <property type="term" value="C:plasma membrane"/>
    <property type="evidence" value="ECO:0007669"/>
    <property type="project" value="TreeGrafter"/>
</dbReference>
<organism evidence="7 8">
    <name type="scientific">Imshaugia aleurites</name>
    <dbReference type="NCBI Taxonomy" id="172621"/>
    <lineage>
        <taxon>Eukaryota</taxon>
        <taxon>Fungi</taxon>
        <taxon>Dikarya</taxon>
        <taxon>Ascomycota</taxon>
        <taxon>Pezizomycotina</taxon>
        <taxon>Lecanoromycetes</taxon>
        <taxon>OSLEUM clade</taxon>
        <taxon>Lecanoromycetidae</taxon>
        <taxon>Lecanorales</taxon>
        <taxon>Lecanorineae</taxon>
        <taxon>Parmeliaceae</taxon>
        <taxon>Imshaugia</taxon>
    </lineage>
</organism>
<feature type="region of interest" description="Disordered" evidence="5">
    <location>
        <begin position="1"/>
        <end position="62"/>
    </location>
</feature>
<feature type="transmembrane region" description="Helical" evidence="6">
    <location>
        <begin position="72"/>
        <end position="92"/>
    </location>
</feature>
<feature type="transmembrane region" description="Helical" evidence="6">
    <location>
        <begin position="338"/>
        <end position="359"/>
    </location>
</feature>
<keyword evidence="2 6" id="KW-0812">Transmembrane</keyword>
<evidence type="ECO:0000256" key="2">
    <source>
        <dbReference type="ARBA" id="ARBA00022692"/>
    </source>
</evidence>
<name>A0A8H3G4X3_9LECA</name>
<evidence type="ECO:0000256" key="6">
    <source>
        <dbReference type="SAM" id="Phobius"/>
    </source>
</evidence>
<feature type="transmembrane region" description="Helical" evidence="6">
    <location>
        <begin position="407"/>
        <end position="433"/>
    </location>
</feature>
<evidence type="ECO:0000256" key="1">
    <source>
        <dbReference type="ARBA" id="ARBA00004141"/>
    </source>
</evidence>
<reference evidence="7" key="1">
    <citation type="submission" date="2021-03" db="EMBL/GenBank/DDBJ databases">
        <authorList>
            <person name="Tagirdzhanova G."/>
        </authorList>
    </citation>
    <scope>NUCLEOTIDE SEQUENCE</scope>
</reference>
<dbReference type="PANTHER" id="PTHR23502">
    <property type="entry name" value="MAJOR FACILITATOR SUPERFAMILY"/>
    <property type="match status" value="1"/>
</dbReference>
<evidence type="ECO:0000256" key="3">
    <source>
        <dbReference type="ARBA" id="ARBA00022989"/>
    </source>
</evidence>
<dbReference type="Proteomes" id="UP000664534">
    <property type="component" value="Unassembled WGS sequence"/>
</dbReference>
<dbReference type="GO" id="GO:0022857">
    <property type="term" value="F:transmembrane transporter activity"/>
    <property type="evidence" value="ECO:0007669"/>
    <property type="project" value="InterPro"/>
</dbReference>
<keyword evidence="4 6" id="KW-0472">Membrane</keyword>
<evidence type="ECO:0008006" key="9">
    <source>
        <dbReference type="Google" id="ProtNLM"/>
    </source>
</evidence>
<evidence type="ECO:0000256" key="4">
    <source>
        <dbReference type="ARBA" id="ARBA00023136"/>
    </source>
</evidence>
<dbReference type="PANTHER" id="PTHR23502:SF187">
    <property type="entry name" value="TRANSPORTER, PUTATIVE (AFU_ORTHOLOGUE AFUA_2G17840)-RELATED"/>
    <property type="match status" value="1"/>
</dbReference>
<proteinExistence type="predicted"/>
<sequence length="665" mass="72969">MSDSTSTEKTAKQLDPSDMTTDPSARVLDIKELGPEGEGLQTASDGKTILIPPPSSDPNDPLNWSPIKKHTILFVITVTAFLADFGSSIGVVTLLPQSVQWDRSQNSIQHNLVGNIFCLGAGGLFTVLLSAYFGRLPILFFFVSMAVGTSAWCAAATSFSSYSAARILNGFFSTVTQAGGLMFIQDLFFFHEHPRKINIWSGGIIVSPYVGPLITAFIINKEAWPNAFWVNTGFSALCWFLVIGLMDETIYNRGLARDQQPIPKSRILRLIGVEQWRSRHLRQTFPQALMRPITAISKLPVLLCTVYYFLNFAWVIGVNTTISIWLTSIYKFTPYNLGFFYFAPTIGALIGAVLGHWLHDSIGAYYARRYSGHIEPEARLIIIWLASPLMAVSTLVLGFALQRVYHWIILAVFFAMQISGIMIATVALNAYLLDAYPEGSGEVDAWICVGRTMGGFLATYVEINWVARDGPLRALGAQTGITAAAGFLMLVLGVWGKRIRTAQGRMNFAMERSVYDLNFPSGGMHGYNGIYWDLLPDDATGTKMVKITGDTGKQASTEVNLSILLGLKSVAHKSKTRAECGFVVAHEVNYYVKPDTTGTGKRPESPGGSKQVPSASDSHFSFLTCMPAQAEFITAWQTVHAAVASNSQILTFWYPNADTVDDLNG</sequence>
<evidence type="ECO:0000313" key="8">
    <source>
        <dbReference type="Proteomes" id="UP000664534"/>
    </source>
</evidence>
<feature type="transmembrane region" description="Helical" evidence="6">
    <location>
        <begin position="380"/>
        <end position="401"/>
    </location>
</feature>
<dbReference type="EMBL" id="CAJPDT010000094">
    <property type="protein sequence ID" value="CAF9936822.1"/>
    <property type="molecule type" value="Genomic_DNA"/>
</dbReference>
<feature type="transmembrane region" description="Helical" evidence="6">
    <location>
        <begin position="475"/>
        <end position="496"/>
    </location>
</feature>
<keyword evidence="3 6" id="KW-1133">Transmembrane helix</keyword>
<dbReference type="Pfam" id="PF07690">
    <property type="entry name" value="MFS_1"/>
    <property type="match status" value="1"/>
</dbReference>
<dbReference type="OrthoDB" id="2533084at2759"/>
<dbReference type="SUPFAM" id="SSF103473">
    <property type="entry name" value="MFS general substrate transporter"/>
    <property type="match status" value="1"/>
</dbReference>
<keyword evidence="8" id="KW-1185">Reference proteome</keyword>
<feature type="transmembrane region" description="Helical" evidence="6">
    <location>
        <begin position="226"/>
        <end position="246"/>
    </location>
</feature>
<protein>
    <recommendedName>
        <fullName evidence="9">Major facilitator superfamily (MFS) profile domain-containing protein</fullName>
    </recommendedName>
</protein>
<dbReference type="InterPro" id="IPR011701">
    <property type="entry name" value="MFS"/>
</dbReference>
<dbReference type="Gene3D" id="1.20.1250.20">
    <property type="entry name" value="MFS general substrate transporter like domains"/>
    <property type="match status" value="1"/>
</dbReference>
<feature type="transmembrane region" description="Helical" evidence="6">
    <location>
        <begin position="197"/>
        <end position="220"/>
    </location>
</feature>
<gene>
    <name evidence="7" type="ORF">IMSHALPRED_010913</name>
</gene>
<feature type="region of interest" description="Disordered" evidence="5">
    <location>
        <begin position="594"/>
        <end position="614"/>
    </location>
</feature>
<comment type="subcellular location">
    <subcellularLocation>
        <location evidence="1">Membrane</location>
        <topology evidence="1">Multi-pass membrane protein</topology>
    </subcellularLocation>
</comment>
<feature type="transmembrane region" description="Helical" evidence="6">
    <location>
        <begin position="171"/>
        <end position="190"/>
    </location>
</feature>
<comment type="caution">
    <text evidence="7">The sequence shown here is derived from an EMBL/GenBank/DDBJ whole genome shotgun (WGS) entry which is preliminary data.</text>
</comment>
<dbReference type="InterPro" id="IPR036259">
    <property type="entry name" value="MFS_trans_sf"/>
</dbReference>
<feature type="transmembrane region" description="Helical" evidence="6">
    <location>
        <begin position="299"/>
        <end position="326"/>
    </location>
</feature>
<evidence type="ECO:0000256" key="5">
    <source>
        <dbReference type="SAM" id="MobiDB-lite"/>
    </source>
</evidence>
<dbReference type="AlphaFoldDB" id="A0A8H3G4X3"/>
<feature type="transmembrane region" description="Helical" evidence="6">
    <location>
        <begin position="112"/>
        <end position="132"/>
    </location>
</feature>
<evidence type="ECO:0000313" key="7">
    <source>
        <dbReference type="EMBL" id="CAF9936822.1"/>
    </source>
</evidence>